<evidence type="ECO:0000313" key="10">
    <source>
        <dbReference type="Ensembl" id="ENSSRHP00000011696.1"/>
    </source>
</evidence>
<keyword evidence="5" id="KW-0677">Repeat</keyword>
<dbReference type="Gene3D" id="2.60.120.200">
    <property type="match status" value="1"/>
</dbReference>
<feature type="compositionally biased region" description="Gly residues" evidence="8">
    <location>
        <begin position="1305"/>
        <end position="1314"/>
    </location>
</feature>
<keyword evidence="4" id="KW-0732">Signal</keyword>
<feature type="region of interest" description="Disordered" evidence="8">
    <location>
        <begin position="628"/>
        <end position="1266"/>
    </location>
</feature>
<dbReference type="InterPro" id="IPR008160">
    <property type="entry name" value="Collagen"/>
</dbReference>
<dbReference type="SMART" id="SM00038">
    <property type="entry name" value="COLFI"/>
    <property type="match status" value="1"/>
</dbReference>
<evidence type="ECO:0000256" key="6">
    <source>
        <dbReference type="ARBA" id="ARBA00023119"/>
    </source>
</evidence>
<keyword evidence="2" id="KW-0964">Secreted</keyword>
<dbReference type="SMART" id="SM00210">
    <property type="entry name" value="TSPN"/>
    <property type="match status" value="1"/>
</dbReference>
<dbReference type="PANTHER" id="PTHR24023:SF1096">
    <property type="entry name" value="COLLAGEN ALPHA-1(I) CHAIN-LIKE"/>
    <property type="match status" value="1"/>
</dbReference>
<evidence type="ECO:0000259" key="9">
    <source>
        <dbReference type="PROSITE" id="PS51461"/>
    </source>
</evidence>
<organism evidence="10 11">
    <name type="scientific">Sinocyclocheilus rhinocerous</name>
    <dbReference type="NCBI Taxonomy" id="307959"/>
    <lineage>
        <taxon>Eukaryota</taxon>
        <taxon>Metazoa</taxon>
        <taxon>Chordata</taxon>
        <taxon>Craniata</taxon>
        <taxon>Vertebrata</taxon>
        <taxon>Euteleostomi</taxon>
        <taxon>Actinopterygii</taxon>
        <taxon>Neopterygii</taxon>
        <taxon>Teleostei</taxon>
        <taxon>Ostariophysi</taxon>
        <taxon>Cypriniformes</taxon>
        <taxon>Cyprinidae</taxon>
        <taxon>Cyprininae</taxon>
        <taxon>Sinocyclocheilus</taxon>
    </lineage>
</organism>
<feature type="compositionally biased region" description="Basic and acidic residues" evidence="8">
    <location>
        <begin position="377"/>
        <end position="386"/>
    </location>
</feature>
<dbReference type="Gene3D" id="2.60.120.1000">
    <property type="match status" value="1"/>
</dbReference>
<accession>A0A673GGW8</accession>
<dbReference type="InterPro" id="IPR050149">
    <property type="entry name" value="Collagen_superfamily"/>
</dbReference>
<dbReference type="InterPro" id="IPR000885">
    <property type="entry name" value="Fib_collagen_C"/>
</dbReference>
<dbReference type="FunFam" id="2.60.120.1000:FF:000002">
    <property type="entry name" value="Collagen XI alpha 1 chain"/>
    <property type="match status" value="1"/>
</dbReference>
<dbReference type="Proteomes" id="UP000472270">
    <property type="component" value="Unassembled WGS sequence"/>
</dbReference>
<dbReference type="FunFam" id="2.60.120.200:FF:000016">
    <property type="entry name" value="Collagen XI alpha 1 chain"/>
    <property type="match status" value="1"/>
</dbReference>
<keyword evidence="3" id="KW-0272">Extracellular matrix</keyword>
<feature type="region of interest" description="Disordered" evidence="8">
    <location>
        <begin position="306"/>
        <end position="386"/>
    </location>
</feature>
<comment type="subcellular location">
    <subcellularLocation>
        <location evidence="1">Secreted</location>
    </subcellularLocation>
</comment>
<feature type="compositionally biased region" description="Polar residues" evidence="8">
    <location>
        <begin position="313"/>
        <end position="331"/>
    </location>
</feature>
<dbReference type="Ensembl" id="ENSSRHT00000012140.1">
    <property type="protein sequence ID" value="ENSSRHP00000011696.1"/>
    <property type="gene ID" value="ENSSRHG00000006738.1"/>
</dbReference>
<evidence type="ECO:0000256" key="8">
    <source>
        <dbReference type="SAM" id="MobiDB-lite"/>
    </source>
</evidence>
<gene>
    <name evidence="10" type="primary">LOC107711265</name>
</gene>
<feature type="compositionally biased region" description="Low complexity" evidence="8">
    <location>
        <begin position="1109"/>
        <end position="1124"/>
    </location>
</feature>
<protein>
    <submittedName>
        <fullName evidence="10">Collagen alpha-1(XI) chain-like</fullName>
    </submittedName>
</protein>
<feature type="region of interest" description="Disordered" evidence="8">
    <location>
        <begin position="1279"/>
        <end position="1367"/>
    </location>
</feature>
<feature type="compositionally biased region" description="Pro residues" evidence="8">
    <location>
        <begin position="1315"/>
        <end position="1328"/>
    </location>
</feature>
<proteinExistence type="predicted"/>
<feature type="region of interest" description="Disordered" evidence="8">
    <location>
        <begin position="551"/>
        <end position="582"/>
    </location>
</feature>
<keyword evidence="7" id="KW-0379">Hydroxylation</keyword>
<feature type="compositionally biased region" description="Gly residues" evidence="8">
    <location>
        <begin position="711"/>
        <end position="720"/>
    </location>
</feature>
<dbReference type="PROSITE" id="PS51461">
    <property type="entry name" value="NC1_FIB"/>
    <property type="match status" value="1"/>
</dbReference>
<feature type="compositionally biased region" description="Gly residues" evidence="8">
    <location>
        <begin position="867"/>
        <end position="876"/>
    </location>
</feature>
<dbReference type="GO" id="GO:0030020">
    <property type="term" value="F:extracellular matrix structural constituent conferring tensile strength"/>
    <property type="evidence" value="ECO:0007669"/>
    <property type="project" value="TreeGrafter"/>
</dbReference>
<feature type="compositionally biased region" description="Pro residues" evidence="8">
    <location>
        <begin position="973"/>
        <end position="986"/>
    </location>
</feature>
<dbReference type="PANTHER" id="PTHR24023">
    <property type="entry name" value="COLLAGEN ALPHA"/>
    <property type="match status" value="1"/>
</dbReference>
<evidence type="ECO:0000256" key="1">
    <source>
        <dbReference type="ARBA" id="ARBA00004613"/>
    </source>
</evidence>
<dbReference type="InterPro" id="IPR013320">
    <property type="entry name" value="ConA-like_dom_sf"/>
</dbReference>
<feature type="compositionally biased region" description="Low complexity" evidence="8">
    <location>
        <begin position="551"/>
        <end position="575"/>
    </location>
</feature>
<keyword evidence="11" id="KW-1185">Reference proteome</keyword>
<feature type="region of interest" description="Disordered" evidence="8">
    <location>
        <begin position="238"/>
        <end position="288"/>
    </location>
</feature>
<feature type="compositionally biased region" description="Basic residues" evidence="8">
    <location>
        <begin position="1343"/>
        <end position="1352"/>
    </location>
</feature>
<feature type="compositionally biased region" description="Basic and acidic residues" evidence="8">
    <location>
        <begin position="1099"/>
        <end position="1108"/>
    </location>
</feature>
<feature type="region of interest" description="Disordered" evidence="8">
    <location>
        <begin position="441"/>
        <end position="515"/>
    </location>
</feature>
<dbReference type="Pfam" id="PF01391">
    <property type="entry name" value="Collagen"/>
    <property type="match status" value="4"/>
</dbReference>
<feature type="compositionally biased region" description="Gly residues" evidence="8">
    <location>
        <begin position="1056"/>
        <end position="1074"/>
    </location>
</feature>
<feature type="compositionally biased region" description="Basic residues" evidence="8">
    <location>
        <begin position="255"/>
        <end position="282"/>
    </location>
</feature>
<dbReference type="GO" id="GO:0030198">
    <property type="term" value="P:extracellular matrix organization"/>
    <property type="evidence" value="ECO:0007669"/>
    <property type="project" value="TreeGrafter"/>
</dbReference>
<evidence type="ECO:0000313" key="11">
    <source>
        <dbReference type="Proteomes" id="UP000472270"/>
    </source>
</evidence>
<feature type="compositionally biased region" description="Low complexity" evidence="8">
    <location>
        <begin position="1166"/>
        <end position="1177"/>
    </location>
</feature>
<reference evidence="10" key="2">
    <citation type="submission" date="2025-09" db="UniProtKB">
        <authorList>
            <consortium name="Ensembl"/>
        </authorList>
    </citation>
    <scope>IDENTIFICATION</scope>
</reference>
<evidence type="ECO:0000256" key="2">
    <source>
        <dbReference type="ARBA" id="ARBA00022525"/>
    </source>
</evidence>
<feature type="compositionally biased region" description="Basic and acidic residues" evidence="8">
    <location>
        <begin position="1190"/>
        <end position="1199"/>
    </location>
</feature>
<sequence length="1618" mass="166147">MKLKMFSLLPTANLIDVLRVLELSEDMEGVSVEAGLCTERKDTSETDMAYRIDKKIQLSAPTKQFFPDSAFPENFSLMTTVKAKKNSQFFLVSLYDEQGVQQLGLELGRSPVFLYEDHQGQPAPDLYPIFKKINLADGKWHRIAYSVEGKSVTLYLDCKKEQTLELMRGDSPAVSTDGVVVFGTRLLDEEVFEGEIQQLLLVDDPQAAADYCQDYIPDCDSPLPYSTQSLAPEEAKPIHNLDDIMQGDEPVEPKKRPKKDRKGKKNKKKRDKKGKKESRKKKKEAEALEEGFLEVSSKLPEYLAQEPHRGTSPAATEQPESPVQSSPTTTVDLMDSIPDMPTHEPDTYQDELAKATTKPVTDLEDQSVLTTAVSESSKMERPIKTPEVEEFSDDLYADEHNELLVSTVTVGPNITDYEILEYEFKNDSKSFEQEYEEYEVYEDRFDPAQREKPGTWDGEGTYFQGPPGPPGPQGLPGIPGITGPPGPSGDPGDMGPEGRPGLPGADGIPGPPGTLLMLPFQYGGDSQKGPVISAQEAQAQAILQQTKLSLKGPPGPLGLTGRPGPVGLPGPSGLKGDSGEPGPAVRTFPFDIPSLHSVAFKISSLSVSYSSLLRAHVGCQVLLGDNGAPGSHGEDGQEGPKGQSGSLGEAGSAGIAGDKGKLGVPGLPGYPGRQGSKGSVGFPGTAGVEGEKGKRGSAGQAGPDGERGPNGARGGRGARGPTGKPGAKGSAGHDGPQGAAGERGPQGPQGRDGEAGPKGPNGPPGKDGLPGHPGQRGEPGFQGKTGPPGPAGVVGPQGKTGETGPTGDRGHPGAPGPPGEQGLPGVTGKEGAKGDPGPAGLPGKSGPAGRHGFRGERGLPGTLGTAGLKGGEGPPGVAGPIGATGERGPAGPAGAIGQPGRTGGVGPPGPMGEKGEPGEKGSIGPAGRDGEQGPVGLPGPAGSPGPPGEDGDKGETGGPGQKGSKGDKGEGGPPGPPGSQGPPGQPGSPGLDGEPGPRGQQGMYGPKGDEGPRGFKGATGPPGLQGMPGPPGEKGESGHVGAMGPPGQHGPRGPQGPIGGEGPQGMPGGVGQPGMVGDKGEDGEAGNPGNVGETGPPGDKGEVGEKGDTGPPGAAGPPGIRGTPGSDGPKGHLGPLGFPGDAGPPGEPGANGIDGGPGAKGDNGEPGKAGPPGASGEPGPPGPPGRRGHVGPEGKEGKQGKKGAKGSAGAEGPMGKTGPVGPQGHPGNPGPEGLRGIPGSAGEQGLNGPPGQTGPPGPMVGFSPLLSLPYQSTTGHVGLIGLIGPPGEMGEKGDRGLPGNQGVQGPKGDGGVGGPPGPTGPPGPPGLFGPPATMIEPLPFREGRKKRRRHSNRQGLGARAESEDEEAVQLNMEDFLQADESLDDPEGTEEVFASLNSMKTEVELMRKPLGTFKSPARTCKELMLCHPEYKDGEYWIDPNQGCHRDSIKVFCNFTAEGETCLHPDKRFEMVKLAAWNKEKPGSWYSQYRKGKQFSYIDTDGNPVPVVQLTFLKLLSATAMQTFTYSCQNSVGWYDVMSHSHQFAVRFRGSNDEEMTQAKSPFITALYDGCQTHKGQERTVLQIDSPRSELLPVIDVAVSDFGNNNQKFGFHVGPVCFNG</sequence>
<keyword evidence="6" id="KW-0176">Collagen</keyword>
<evidence type="ECO:0000256" key="7">
    <source>
        <dbReference type="ARBA" id="ARBA00023278"/>
    </source>
</evidence>
<evidence type="ECO:0000256" key="3">
    <source>
        <dbReference type="ARBA" id="ARBA00022530"/>
    </source>
</evidence>
<reference evidence="10" key="1">
    <citation type="submission" date="2025-08" db="UniProtKB">
        <authorList>
            <consortium name="Ensembl"/>
        </authorList>
    </citation>
    <scope>IDENTIFICATION</scope>
</reference>
<dbReference type="GO" id="GO:0005615">
    <property type="term" value="C:extracellular space"/>
    <property type="evidence" value="ECO:0007669"/>
    <property type="project" value="TreeGrafter"/>
</dbReference>
<dbReference type="GO" id="GO:0031012">
    <property type="term" value="C:extracellular matrix"/>
    <property type="evidence" value="ECO:0007669"/>
    <property type="project" value="TreeGrafter"/>
</dbReference>
<feature type="compositionally biased region" description="Gly residues" evidence="8">
    <location>
        <begin position="1152"/>
        <end position="1161"/>
    </location>
</feature>
<feature type="compositionally biased region" description="Low complexity" evidence="8">
    <location>
        <begin position="883"/>
        <end position="899"/>
    </location>
</feature>
<feature type="domain" description="Fibrillar collagen NC1" evidence="9">
    <location>
        <begin position="1389"/>
        <end position="1617"/>
    </location>
</feature>
<dbReference type="SUPFAM" id="SSF49899">
    <property type="entry name" value="Concanavalin A-like lectins/glucanases"/>
    <property type="match status" value="1"/>
</dbReference>
<dbReference type="GO" id="GO:0005581">
    <property type="term" value="C:collagen trimer"/>
    <property type="evidence" value="ECO:0007669"/>
    <property type="project" value="UniProtKB-KW"/>
</dbReference>
<feature type="compositionally biased region" description="Polar residues" evidence="8">
    <location>
        <begin position="367"/>
        <end position="376"/>
    </location>
</feature>
<name>A0A673GGW8_9TELE</name>
<feature type="compositionally biased region" description="Basic and acidic residues" evidence="8">
    <location>
        <begin position="441"/>
        <end position="454"/>
    </location>
</feature>
<dbReference type="InterPro" id="IPR048287">
    <property type="entry name" value="TSPN-like_N"/>
</dbReference>
<evidence type="ECO:0000256" key="4">
    <source>
        <dbReference type="ARBA" id="ARBA00022729"/>
    </source>
</evidence>
<evidence type="ECO:0000256" key="5">
    <source>
        <dbReference type="ARBA" id="ARBA00022737"/>
    </source>
</evidence>
<dbReference type="Pfam" id="PF01410">
    <property type="entry name" value="COLFI"/>
    <property type="match status" value="1"/>
</dbReference>